<evidence type="ECO:0000313" key="2">
    <source>
        <dbReference type="Proteomes" id="UP000002307"/>
    </source>
</evidence>
<reference evidence="1 2" key="1">
    <citation type="journal article" date="2009" name="Proc. Natl. Acad. Sci. U.S.A.">
        <title>Biogeography of the Sulfolobus islandicus pan-genome.</title>
        <authorList>
            <person name="Reno M.L."/>
            <person name="Held N.L."/>
            <person name="Fields C.J."/>
            <person name="Burke P.V."/>
            <person name="Whitaker R.J."/>
        </authorList>
    </citation>
    <scope>NUCLEOTIDE SEQUENCE [LARGE SCALE GENOMIC DNA]</scope>
    <source>
        <strain evidence="1 2">M.16.27</strain>
    </source>
</reference>
<gene>
    <name evidence="1" type="ordered locus">M1627_0398</name>
</gene>
<evidence type="ECO:0000313" key="1">
    <source>
        <dbReference type="EMBL" id="ACP54413.1"/>
    </source>
</evidence>
<dbReference type="EMBL" id="CP001401">
    <property type="protein sequence ID" value="ACP54413.1"/>
    <property type="molecule type" value="Genomic_DNA"/>
</dbReference>
<dbReference type="Proteomes" id="UP000002307">
    <property type="component" value="Chromosome"/>
</dbReference>
<dbReference type="HOGENOM" id="CLU_2204224_0_0_2"/>
<accession>C3N203</accession>
<dbReference type="AlphaFoldDB" id="C3N203"/>
<dbReference type="KEGG" id="sim:M1627_0398"/>
<protein>
    <submittedName>
        <fullName evidence="1">Uncharacterized protein</fullName>
    </submittedName>
</protein>
<sequence>MEQQLIIYAGARKIRKNGKYYLITIKNETMRFLNNPKYVLVVLKYENKEIPIGVREIVKRRTTNSKGVFTIYTVSIPKYLTPYLKLNNLIDKKLDVILIPFDNLEVI</sequence>
<dbReference type="RefSeq" id="WP_012718400.1">
    <property type="nucleotide sequence ID" value="NC_012632.1"/>
</dbReference>
<organism evidence="1 2">
    <name type="scientific">Saccharolobus islandicus (strain M.16.27)</name>
    <name type="common">Sulfolobus islandicus</name>
    <dbReference type="NCBI Taxonomy" id="427318"/>
    <lineage>
        <taxon>Archaea</taxon>
        <taxon>Thermoproteota</taxon>
        <taxon>Thermoprotei</taxon>
        <taxon>Sulfolobales</taxon>
        <taxon>Sulfolobaceae</taxon>
        <taxon>Saccharolobus</taxon>
    </lineage>
</organism>
<proteinExistence type="predicted"/>
<dbReference type="GeneID" id="7812305"/>
<name>C3N203_SACI3</name>